<dbReference type="EMBL" id="AGCU01037948">
    <property type="status" value="NOT_ANNOTATED_CDS"/>
    <property type="molecule type" value="Genomic_DNA"/>
</dbReference>
<protein>
    <submittedName>
        <fullName evidence="1">Uncharacterized protein</fullName>
    </submittedName>
</protein>
<dbReference type="PANTHER" id="PTHR15881">
    <property type="entry name" value="MARGINAL ZONE B- AND B1-CELL-SPECIFIC PROTEIN"/>
    <property type="match status" value="1"/>
</dbReference>
<dbReference type="GO" id="GO:0030888">
    <property type="term" value="P:regulation of B cell proliferation"/>
    <property type="evidence" value="ECO:0007669"/>
    <property type="project" value="TreeGrafter"/>
</dbReference>
<dbReference type="InterPro" id="IPR052682">
    <property type="entry name" value="MZB1"/>
</dbReference>
<evidence type="ECO:0000313" key="2">
    <source>
        <dbReference type="Proteomes" id="UP000007267"/>
    </source>
</evidence>
<reference evidence="1" key="4">
    <citation type="submission" date="2025-09" db="UniProtKB">
        <authorList>
            <consortium name="Ensembl"/>
        </authorList>
    </citation>
    <scope>IDENTIFICATION</scope>
</reference>
<organism evidence="1 2">
    <name type="scientific">Pelodiscus sinensis</name>
    <name type="common">Chinese softshell turtle</name>
    <name type="synonym">Trionyx sinensis</name>
    <dbReference type="NCBI Taxonomy" id="13735"/>
    <lineage>
        <taxon>Eukaryota</taxon>
        <taxon>Metazoa</taxon>
        <taxon>Chordata</taxon>
        <taxon>Craniata</taxon>
        <taxon>Vertebrata</taxon>
        <taxon>Euteleostomi</taxon>
        <taxon>Archelosauria</taxon>
        <taxon>Testudinata</taxon>
        <taxon>Testudines</taxon>
        <taxon>Cryptodira</taxon>
        <taxon>Trionychia</taxon>
        <taxon>Trionychidae</taxon>
        <taxon>Pelodiscus</taxon>
    </lineage>
</organism>
<dbReference type="PANTHER" id="PTHR15881:SF2">
    <property type="entry name" value="MARGINAL ZONE B- AND B1-CELL-SPECIFIC PROTEIN"/>
    <property type="match status" value="1"/>
</dbReference>
<dbReference type="Ensembl" id="ENSPSIT00000017696.1">
    <property type="protein sequence ID" value="ENSPSIP00000017617.1"/>
    <property type="gene ID" value="ENSPSIG00000015666.1"/>
</dbReference>
<sequence>YGVKEVGGVRRFAGPGLKSEETVSVMMTGGPWPTRLYKLCQSYLGDFGEEQIYEEYRRRPDALAEFLCSREQRACARLSDAQGGSL</sequence>
<dbReference type="Proteomes" id="UP000007267">
    <property type="component" value="Unassembled WGS sequence"/>
</dbReference>
<dbReference type="STRING" id="13735.ENSPSIP00000017617"/>
<keyword evidence="2" id="KW-1185">Reference proteome</keyword>
<dbReference type="eggNOG" id="ENOG502S4B7">
    <property type="taxonomic scope" value="Eukaryota"/>
</dbReference>
<reference evidence="2" key="2">
    <citation type="journal article" date="2013" name="Nat. Genet.">
        <title>The draft genomes of soft-shell turtle and green sea turtle yield insights into the development and evolution of the turtle-specific body plan.</title>
        <authorList>
            <person name="Wang Z."/>
            <person name="Pascual-Anaya J."/>
            <person name="Zadissa A."/>
            <person name="Li W."/>
            <person name="Niimura Y."/>
            <person name="Huang Z."/>
            <person name="Li C."/>
            <person name="White S."/>
            <person name="Xiong Z."/>
            <person name="Fang D."/>
            <person name="Wang B."/>
            <person name="Ming Y."/>
            <person name="Chen Y."/>
            <person name="Zheng Y."/>
            <person name="Kuraku S."/>
            <person name="Pignatelli M."/>
            <person name="Herrero J."/>
            <person name="Beal K."/>
            <person name="Nozawa M."/>
            <person name="Li Q."/>
            <person name="Wang J."/>
            <person name="Zhang H."/>
            <person name="Yu L."/>
            <person name="Shigenobu S."/>
            <person name="Wang J."/>
            <person name="Liu J."/>
            <person name="Flicek P."/>
            <person name="Searle S."/>
            <person name="Wang J."/>
            <person name="Kuratani S."/>
            <person name="Yin Y."/>
            <person name="Aken B."/>
            <person name="Zhang G."/>
            <person name="Irie N."/>
        </authorList>
    </citation>
    <scope>NUCLEOTIDE SEQUENCE [LARGE SCALE GENOMIC DNA]</scope>
    <source>
        <strain evidence="2">Daiwa-1</strain>
    </source>
</reference>
<reference evidence="1" key="3">
    <citation type="submission" date="2025-08" db="UniProtKB">
        <authorList>
            <consortium name="Ensembl"/>
        </authorList>
    </citation>
    <scope>IDENTIFICATION</scope>
</reference>
<dbReference type="AlphaFoldDB" id="K7GBF6"/>
<reference evidence="2" key="1">
    <citation type="submission" date="2011-10" db="EMBL/GenBank/DDBJ databases">
        <authorList>
            <consortium name="Soft-shell Turtle Genome Consortium"/>
        </authorList>
    </citation>
    <scope>NUCLEOTIDE SEQUENCE [LARGE SCALE GENOMIC DNA]</scope>
    <source>
        <strain evidence="2">Daiwa-1</strain>
    </source>
</reference>
<dbReference type="HOGENOM" id="CLU_2346019_0_0_1"/>
<dbReference type="EMBL" id="AGCU01037947">
    <property type="status" value="NOT_ANNOTATED_CDS"/>
    <property type="molecule type" value="Genomic_DNA"/>
</dbReference>
<dbReference type="OMA" id="WPTRLYK"/>
<evidence type="ECO:0000313" key="1">
    <source>
        <dbReference type="Ensembl" id="ENSPSIP00000017617.1"/>
    </source>
</evidence>
<dbReference type="GO" id="GO:0034663">
    <property type="term" value="C:endoplasmic reticulum chaperone complex"/>
    <property type="evidence" value="ECO:0007669"/>
    <property type="project" value="TreeGrafter"/>
</dbReference>
<dbReference type="GO" id="GO:0005576">
    <property type="term" value="C:extracellular region"/>
    <property type="evidence" value="ECO:0007669"/>
    <property type="project" value="TreeGrafter"/>
</dbReference>
<accession>K7GBF6</accession>
<name>K7GBF6_PELSI</name>
<proteinExistence type="predicted"/>
<dbReference type="GeneTree" id="ENSGT00390000002716"/>